<sequence>MAVISGVGVSSGRAVGPVVRMPDPVAEPAAGSTVPDGADVAAEGARIAAAAEQVRADLERRAAAAHGDGAAVLEATALMAADPALVTAAQKKVDDGTAPARAVWEAAAEVQAMLESLGGYMAERARDVADVRDRIVAVLDGRPAPGVPERDEPFVLVAHDLAPADTATLNPATCLALVTEGGGPTSHTAILARALGLPAVVAAPGILSVDEGTVVLVDGGVGTVEPDPAADVVEAVRAAAARVLMFDGTGRTADGHRVQLLANVGDAKGAAAAAEAGAEGVGLFRTEFCFLDRAEEPTVQEQVEQYRAVLEPFAGKKVVVRTLDAGADKPLPFLTDATEANPALGVRGYRTAVRHPEVLDHQLEAIARAATTSGTEVWVMAPMISTAAEAADFVALANGHGLATAGVMVEVPAVALTADALMANVAFASIGTNDLTQYAMAADRLLGDLAELSDGWQPAVLRLVHLTAEAGLQANRPVGVCGEAAADPALAVVLTGLGVTSLSMTARAIPEVAATLLSVTKAECQRLAELALAAPDAKAARAAVHAELPPLA</sequence>
<keyword evidence="10 17" id="KW-0762">Sugar transport</keyword>
<keyword evidence="12 17" id="KW-0598">Phosphotransferase system</keyword>
<feature type="binding site" evidence="19">
    <location>
        <position position="444"/>
    </location>
    <ligand>
        <name>phosphoenolpyruvate</name>
        <dbReference type="ChEBI" id="CHEBI:58702"/>
    </ligand>
</feature>
<organism evidence="24 25">
    <name type="scientific">Jiangella anatolica</name>
    <dbReference type="NCBI Taxonomy" id="2670374"/>
    <lineage>
        <taxon>Bacteria</taxon>
        <taxon>Bacillati</taxon>
        <taxon>Actinomycetota</taxon>
        <taxon>Actinomycetes</taxon>
        <taxon>Jiangellales</taxon>
        <taxon>Jiangellaceae</taxon>
        <taxon>Jiangella</taxon>
    </lineage>
</organism>
<dbReference type="GO" id="GO:0005737">
    <property type="term" value="C:cytoplasm"/>
    <property type="evidence" value="ECO:0007669"/>
    <property type="project" value="UniProtKB-SubCell"/>
</dbReference>
<evidence type="ECO:0000259" key="23">
    <source>
        <dbReference type="Pfam" id="PF05524"/>
    </source>
</evidence>
<evidence type="ECO:0000256" key="3">
    <source>
        <dbReference type="ARBA" id="ARBA00002728"/>
    </source>
</evidence>
<feature type="active site" description="Tele-phosphohistidine intermediate" evidence="18">
    <location>
        <position position="187"/>
    </location>
</feature>
<evidence type="ECO:0000256" key="7">
    <source>
        <dbReference type="ARBA" id="ARBA00016544"/>
    </source>
</evidence>
<keyword evidence="24" id="KW-0670">Pyruvate</keyword>
<evidence type="ECO:0000256" key="19">
    <source>
        <dbReference type="PIRSR" id="PIRSR000732-2"/>
    </source>
</evidence>
<dbReference type="NCBIfam" id="TIGR01417">
    <property type="entry name" value="PTS_I_fam"/>
    <property type="match status" value="1"/>
</dbReference>
<feature type="domain" description="Phosphotransferase system enzyme I N-terminal" evidence="23">
    <location>
        <begin position="6"/>
        <end position="124"/>
    </location>
</feature>
<evidence type="ECO:0000256" key="18">
    <source>
        <dbReference type="PIRSR" id="PIRSR000732-1"/>
    </source>
</evidence>
<comment type="similarity">
    <text evidence="5 17">Belongs to the PEP-utilizing enzyme family.</text>
</comment>
<evidence type="ECO:0000256" key="13">
    <source>
        <dbReference type="ARBA" id="ARBA00022723"/>
    </source>
</evidence>
<dbReference type="InterPro" id="IPR024692">
    <property type="entry name" value="PTS_EI"/>
</dbReference>
<evidence type="ECO:0000256" key="2">
    <source>
        <dbReference type="ARBA" id="ARBA00001946"/>
    </source>
</evidence>
<dbReference type="PANTHER" id="PTHR46244">
    <property type="entry name" value="PHOSPHOENOLPYRUVATE-PROTEIN PHOSPHOTRANSFERASE"/>
    <property type="match status" value="1"/>
</dbReference>
<dbReference type="PIRSF" id="PIRSF000732">
    <property type="entry name" value="PTS_enzyme_I"/>
    <property type="match status" value="1"/>
</dbReference>
<evidence type="ECO:0000259" key="22">
    <source>
        <dbReference type="Pfam" id="PF02896"/>
    </source>
</evidence>
<dbReference type="AlphaFoldDB" id="A0A2W2BFB8"/>
<dbReference type="GO" id="GO:0009401">
    <property type="term" value="P:phosphoenolpyruvate-dependent sugar phosphotransferase system"/>
    <property type="evidence" value="ECO:0007669"/>
    <property type="project" value="UniProtKB-KW"/>
</dbReference>
<proteinExistence type="inferred from homology"/>
<evidence type="ECO:0000256" key="4">
    <source>
        <dbReference type="ARBA" id="ARBA00004496"/>
    </source>
</evidence>
<feature type="domain" description="PEP-utilising enzyme mobile" evidence="21">
    <location>
        <begin position="152"/>
        <end position="220"/>
    </location>
</feature>
<keyword evidence="25" id="KW-1185">Reference proteome</keyword>
<evidence type="ECO:0000259" key="21">
    <source>
        <dbReference type="Pfam" id="PF00391"/>
    </source>
</evidence>
<dbReference type="SUPFAM" id="SSF47831">
    <property type="entry name" value="Enzyme I of the PEP:sugar phosphotransferase system HPr-binding (sub)domain"/>
    <property type="match status" value="1"/>
</dbReference>
<comment type="subcellular location">
    <subcellularLocation>
        <location evidence="4 17">Cytoplasm</location>
    </subcellularLocation>
</comment>
<dbReference type="InterPro" id="IPR008279">
    <property type="entry name" value="PEP-util_enz_mobile_dom"/>
</dbReference>
<evidence type="ECO:0000256" key="17">
    <source>
        <dbReference type="PIRNR" id="PIRNR000732"/>
    </source>
</evidence>
<dbReference type="PROSITE" id="PS00370">
    <property type="entry name" value="PEP_ENZYMES_PHOS_SITE"/>
    <property type="match status" value="1"/>
</dbReference>
<dbReference type="Proteomes" id="UP000248764">
    <property type="component" value="Unassembled WGS sequence"/>
</dbReference>
<feature type="binding site" evidence="19">
    <location>
        <begin position="433"/>
        <end position="434"/>
    </location>
    <ligand>
        <name>phosphoenolpyruvate</name>
        <dbReference type="ChEBI" id="CHEBI:58702"/>
    </ligand>
</feature>
<dbReference type="InterPro" id="IPR050499">
    <property type="entry name" value="PEP-utilizing_PTS_enzyme"/>
</dbReference>
<keyword evidence="15 17" id="KW-0460">Magnesium</keyword>
<evidence type="ECO:0000256" key="1">
    <source>
        <dbReference type="ARBA" id="ARBA00000683"/>
    </source>
</evidence>
<dbReference type="InterPro" id="IPR018274">
    <property type="entry name" value="PEP_util_AS"/>
</dbReference>
<evidence type="ECO:0000256" key="11">
    <source>
        <dbReference type="ARBA" id="ARBA00022679"/>
    </source>
</evidence>
<dbReference type="InterPro" id="IPR006318">
    <property type="entry name" value="PTS_EI-like"/>
</dbReference>
<keyword evidence="8 17" id="KW-0813">Transport</keyword>
<evidence type="ECO:0000256" key="20">
    <source>
        <dbReference type="PIRSR" id="PIRSR000732-3"/>
    </source>
</evidence>
<dbReference type="Gene3D" id="3.20.20.60">
    <property type="entry name" value="Phosphoenolpyruvate-binding domains"/>
    <property type="match status" value="1"/>
</dbReference>
<evidence type="ECO:0000313" key="24">
    <source>
        <dbReference type="EMBL" id="PZF84000.1"/>
    </source>
</evidence>
<evidence type="ECO:0000313" key="25">
    <source>
        <dbReference type="Proteomes" id="UP000248764"/>
    </source>
</evidence>
<dbReference type="SUPFAM" id="SSF51621">
    <property type="entry name" value="Phosphoenolpyruvate/pyruvate domain"/>
    <property type="match status" value="1"/>
</dbReference>
<keyword evidence="13 17" id="KW-0479">Metal-binding</keyword>
<dbReference type="SUPFAM" id="SSF52009">
    <property type="entry name" value="Phosphohistidine domain"/>
    <property type="match status" value="1"/>
</dbReference>
<comment type="caution">
    <text evidence="24">The sequence shown here is derived from an EMBL/GenBank/DDBJ whole genome shotgun (WGS) entry which is preliminary data.</text>
</comment>
<dbReference type="InterPro" id="IPR000121">
    <property type="entry name" value="PEP_util_C"/>
</dbReference>
<evidence type="ECO:0000256" key="9">
    <source>
        <dbReference type="ARBA" id="ARBA00022490"/>
    </source>
</evidence>
<dbReference type="Gene3D" id="1.10.274.10">
    <property type="entry name" value="PtsI, HPr-binding domain"/>
    <property type="match status" value="1"/>
</dbReference>
<dbReference type="InterPro" id="IPR036637">
    <property type="entry name" value="Phosphohistidine_dom_sf"/>
</dbReference>
<feature type="binding site" evidence="19">
    <location>
        <position position="321"/>
    </location>
    <ligand>
        <name>phosphoenolpyruvate</name>
        <dbReference type="ChEBI" id="CHEBI:58702"/>
    </ligand>
</feature>
<evidence type="ECO:0000256" key="8">
    <source>
        <dbReference type="ARBA" id="ARBA00022448"/>
    </source>
</evidence>
<feature type="binding site" evidence="19">
    <location>
        <position position="285"/>
    </location>
    <ligand>
        <name>phosphoenolpyruvate</name>
        <dbReference type="ChEBI" id="CHEBI:58702"/>
    </ligand>
</feature>
<comment type="cofactor">
    <cofactor evidence="2 17 20">
        <name>Mg(2+)</name>
        <dbReference type="ChEBI" id="CHEBI:18420"/>
    </cofactor>
</comment>
<accession>A0A2W2BFB8</accession>
<feature type="binding site" evidence="20">
    <location>
        <position position="434"/>
    </location>
    <ligand>
        <name>Mg(2+)</name>
        <dbReference type="ChEBI" id="CHEBI:18420"/>
    </ligand>
</feature>
<feature type="domain" description="PEP-utilising enzyme C-terminal" evidence="22">
    <location>
        <begin position="251"/>
        <end position="517"/>
    </location>
</feature>
<evidence type="ECO:0000256" key="14">
    <source>
        <dbReference type="ARBA" id="ARBA00022777"/>
    </source>
</evidence>
<dbReference type="PRINTS" id="PR01736">
    <property type="entry name" value="PHPHTRNFRASE"/>
</dbReference>
<dbReference type="Pfam" id="PF02896">
    <property type="entry name" value="PEP-utilizers_C"/>
    <property type="match status" value="1"/>
</dbReference>
<dbReference type="InterPro" id="IPR015813">
    <property type="entry name" value="Pyrv/PenolPyrv_kinase-like_dom"/>
</dbReference>
<evidence type="ECO:0000256" key="10">
    <source>
        <dbReference type="ARBA" id="ARBA00022597"/>
    </source>
</evidence>
<dbReference type="InterPro" id="IPR040442">
    <property type="entry name" value="Pyrv_kinase-like_dom_sf"/>
</dbReference>
<dbReference type="Pfam" id="PF00391">
    <property type="entry name" value="PEP-utilizers"/>
    <property type="match status" value="1"/>
</dbReference>
<dbReference type="GO" id="GO:0046872">
    <property type="term" value="F:metal ion binding"/>
    <property type="evidence" value="ECO:0007669"/>
    <property type="project" value="UniProtKB-KW"/>
</dbReference>
<dbReference type="InterPro" id="IPR036618">
    <property type="entry name" value="PtsI_HPr-bd_sf"/>
</dbReference>
<evidence type="ECO:0000256" key="12">
    <source>
        <dbReference type="ARBA" id="ARBA00022683"/>
    </source>
</evidence>
<reference evidence="24 25" key="1">
    <citation type="submission" date="2018-01" db="EMBL/GenBank/DDBJ databases">
        <title>Draft genome sequence of Jiangella sp. GTF31.</title>
        <authorList>
            <person name="Sahin N."/>
            <person name="Ay H."/>
            <person name="Saygin H."/>
        </authorList>
    </citation>
    <scope>NUCLEOTIDE SEQUENCE [LARGE SCALE GENOMIC DNA]</scope>
    <source>
        <strain evidence="24 25">GTF31</strain>
    </source>
</reference>
<dbReference type="Gene3D" id="3.50.30.10">
    <property type="entry name" value="Phosphohistidine domain"/>
    <property type="match status" value="1"/>
</dbReference>
<dbReference type="RefSeq" id="WP_111254544.1">
    <property type="nucleotide sequence ID" value="NZ_POTW01000019.1"/>
</dbReference>
<evidence type="ECO:0000256" key="15">
    <source>
        <dbReference type="ARBA" id="ARBA00022842"/>
    </source>
</evidence>
<protein>
    <recommendedName>
        <fullName evidence="7 17">Phosphoenolpyruvate-protein phosphotransferase</fullName>
        <ecNumber evidence="6 17">2.7.3.9</ecNumber>
    </recommendedName>
    <alternativeName>
        <fullName evidence="16 17">Phosphotransferase system, enzyme I</fullName>
    </alternativeName>
</protein>
<comment type="function">
    <text evidence="3 17">General (non sugar-specific) component of the phosphoenolpyruvate-dependent sugar phosphotransferase system (sugar PTS). This major carbohydrate active-transport system catalyzes the phosphorylation of incoming sugar substrates concomitantly with their translocation across the cell membrane. Enzyme I transfers the phosphoryl group from phosphoenolpyruvate (PEP) to the phosphoryl carrier protein (HPr).</text>
</comment>
<name>A0A2W2BFB8_9ACTN</name>
<evidence type="ECO:0000256" key="6">
    <source>
        <dbReference type="ARBA" id="ARBA00012232"/>
    </source>
</evidence>
<feature type="binding site" evidence="20">
    <location>
        <position position="410"/>
    </location>
    <ligand>
        <name>Mg(2+)</name>
        <dbReference type="ChEBI" id="CHEBI:18420"/>
    </ligand>
</feature>
<comment type="catalytic activity">
    <reaction evidence="1 17">
        <text>L-histidyl-[protein] + phosphoenolpyruvate = N(pros)-phospho-L-histidyl-[protein] + pyruvate</text>
        <dbReference type="Rhea" id="RHEA:23880"/>
        <dbReference type="Rhea" id="RHEA-COMP:9745"/>
        <dbReference type="Rhea" id="RHEA-COMP:9746"/>
        <dbReference type="ChEBI" id="CHEBI:15361"/>
        <dbReference type="ChEBI" id="CHEBI:29979"/>
        <dbReference type="ChEBI" id="CHEBI:58702"/>
        <dbReference type="ChEBI" id="CHEBI:64837"/>
        <dbReference type="EC" id="2.7.3.9"/>
    </reaction>
</comment>
<evidence type="ECO:0000256" key="5">
    <source>
        <dbReference type="ARBA" id="ARBA00007837"/>
    </source>
</evidence>
<dbReference type="GO" id="GO:0008965">
    <property type="term" value="F:phosphoenolpyruvate-protein phosphotransferase activity"/>
    <property type="evidence" value="ECO:0007669"/>
    <property type="project" value="UniProtKB-EC"/>
</dbReference>
<gene>
    <name evidence="24" type="primary">ptsP</name>
    <name evidence="24" type="ORF">C1I92_10125</name>
</gene>
<feature type="active site" description="Proton donor" evidence="18">
    <location>
        <position position="481"/>
    </location>
</feature>
<keyword evidence="9 17" id="KW-0963">Cytoplasm</keyword>
<evidence type="ECO:0000256" key="16">
    <source>
        <dbReference type="ARBA" id="ARBA00033235"/>
    </source>
</evidence>
<keyword evidence="11 17" id="KW-0808">Transferase</keyword>
<dbReference type="EMBL" id="POTW01000019">
    <property type="protein sequence ID" value="PZF84000.1"/>
    <property type="molecule type" value="Genomic_DNA"/>
</dbReference>
<dbReference type="EC" id="2.7.3.9" evidence="6 17"/>
<dbReference type="InterPro" id="IPR008731">
    <property type="entry name" value="PTS_EIN"/>
</dbReference>
<keyword evidence="14 17" id="KW-0418">Kinase</keyword>
<dbReference type="GO" id="GO:0016301">
    <property type="term" value="F:kinase activity"/>
    <property type="evidence" value="ECO:0007669"/>
    <property type="project" value="UniProtKB-KW"/>
</dbReference>
<dbReference type="Pfam" id="PF05524">
    <property type="entry name" value="PEP-utilisers_N"/>
    <property type="match status" value="1"/>
</dbReference>
<dbReference type="PANTHER" id="PTHR46244:SF3">
    <property type="entry name" value="PHOSPHOENOLPYRUVATE-PROTEIN PHOSPHOTRANSFERASE"/>
    <property type="match status" value="1"/>
</dbReference>